<gene>
    <name evidence="1" type="ORF">SPELUC_LOCUS3504</name>
</gene>
<organism evidence="1 2">
    <name type="scientific">Cetraspora pellucida</name>
    <dbReference type="NCBI Taxonomy" id="1433469"/>
    <lineage>
        <taxon>Eukaryota</taxon>
        <taxon>Fungi</taxon>
        <taxon>Fungi incertae sedis</taxon>
        <taxon>Mucoromycota</taxon>
        <taxon>Glomeromycotina</taxon>
        <taxon>Glomeromycetes</taxon>
        <taxon>Diversisporales</taxon>
        <taxon>Gigasporaceae</taxon>
        <taxon>Cetraspora</taxon>
    </lineage>
</organism>
<dbReference type="Proteomes" id="UP000789366">
    <property type="component" value="Unassembled WGS sequence"/>
</dbReference>
<proteinExistence type="predicted"/>
<evidence type="ECO:0000313" key="1">
    <source>
        <dbReference type="EMBL" id="CAG8511646.1"/>
    </source>
</evidence>
<dbReference type="EMBL" id="CAJVPW010002708">
    <property type="protein sequence ID" value="CAG8511646.1"/>
    <property type="molecule type" value="Genomic_DNA"/>
</dbReference>
<protein>
    <submittedName>
        <fullName evidence="1">1487_t:CDS:1</fullName>
    </submittedName>
</protein>
<accession>A0ACA9L7L4</accession>
<name>A0ACA9L7L4_9GLOM</name>
<evidence type="ECO:0000313" key="2">
    <source>
        <dbReference type="Proteomes" id="UP000789366"/>
    </source>
</evidence>
<sequence length="181" mass="20421">MELNNQNKENYDPVRRTFSNSGEDGYLRQRVTKNTQNPLRKHGRNPLSEICTNILEETLEVETETVQELIASQQEINLEPISTTSTTVDETISSIENETEIGSSTSTTITTSQSSSTVSHEIHQTSFEDIIRSTKRVKKNSTSTKKKKATKGTKKSEKTQRTTKRGKLSSDQKLDSLLKLR</sequence>
<keyword evidence="2" id="KW-1185">Reference proteome</keyword>
<reference evidence="1" key="1">
    <citation type="submission" date="2021-06" db="EMBL/GenBank/DDBJ databases">
        <authorList>
            <person name="Kallberg Y."/>
            <person name="Tangrot J."/>
            <person name="Rosling A."/>
        </authorList>
    </citation>
    <scope>NUCLEOTIDE SEQUENCE</scope>
    <source>
        <strain evidence="1">28 12/20/2015</strain>
    </source>
</reference>
<comment type="caution">
    <text evidence="1">The sequence shown here is derived from an EMBL/GenBank/DDBJ whole genome shotgun (WGS) entry which is preliminary data.</text>
</comment>